<organism evidence="5 6">
    <name type="scientific">Paenibacillus antibioticophila</name>
    <dbReference type="NCBI Taxonomy" id="1274374"/>
    <lineage>
        <taxon>Bacteria</taxon>
        <taxon>Bacillati</taxon>
        <taxon>Bacillota</taxon>
        <taxon>Bacilli</taxon>
        <taxon>Bacillales</taxon>
        <taxon>Paenibacillaceae</taxon>
        <taxon>Paenibacillus</taxon>
    </lineage>
</organism>
<dbReference type="PANTHER" id="PTHR24074">
    <property type="entry name" value="CO-CHAPERONE PROTEIN DJLA"/>
    <property type="match status" value="1"/>
</dbReference>
<dbReference type="AlphaFoldDB" id="A0A920CFJ0"/>
<dbReference type="InterPro" id="IPR011990">
    <property type="entry name" value="TPR-like_helical_dom_sf"/>
</dbReference>
<protein>
    <recommendedName>
        <fullName evidence="4">J domain-containing protein</fullName>
    </recommendedName>
</protein>
<feature type="region of interest" description="Disordered" evidence="3">
    <location>
        <begin position="59"/>
        <end position="101"/>
    </location>
</feature>
<dbReference type="PRINTS" id="PR00625">
    <property type="entry name" value="JDOMAIN"/>
</dbReference>
<evidence type="ECO:0000259" key="4">
    <source>
        <dbReference type="PROSITE" id="PS50076"/>
    </source>
</evidence>
<dbReference type="Gene3D" id="1.10.287.110">
    <property type="entry name" value="DnaJ domain"/>
    <property type="match status" value="1"/>
</dbReference>
<sequence>MSDPYKIMELTPSASEEEIKQAYRRLAKKYHPDLNPGNESAKVKMQQINAAYEQIKLEREGGTSGASAGQTRAGTSGPQGYGQAGNPFGQGNPYGQGNPFEDGDFYKQFNDLFGKARQEPYKASSPRMQAVFNFIERNQYQEALRTLSEMERDDEWFYASAIAHAGAGNRITALNHAQEAVRLNPNAEEYLTLLEQFQKGIFNYRQAGQGYGFDMNPLSKTLLQFCALQFFCLCCCRPC</sequence>
<accession>A0A920CFJ0</accession>
<name>A0A920CFJ0_9BACL</name>
<dbReference type="SMART" id="SM00271">
    <property type="entry name" value="DnaJ"/>
    <property type="match status" value="1"/>
</dbReference>
<dbReference type="GO" id="GO:0006260">
    <property type="term" value="P:DNA replication"/>
    <property type="evidence" value="ECO:0007669"/>
    <property type="project" value="UniProtKB-KW"/>
</dbReference>
<dbReference type="InterPro" id="IPR036869">
    <property type="entry name" value="J_dom_sf"/>
</dbReference>
<keyword evidence="6" id="KW-1185">Reference proteome</keyword>
<evidence type="ECO:0000313" key="5">
    <source>
        <dbReference type="EMBL" id="GIO38261.1"/>
    </source>
</evidence>
<dbReference type="InterPro" id="IPR050817">
    <property type="entry name" value="DjlA_DnaK_co-chaperone"/>
</dbReference>
<dbReference type="SUPFAM" id="SSF48452">
    <property type="entry name" value="TPR-like"/>
    <property type="match status" value="1"/>
</dbReference>
<gene>
    <name evidence="5" type="ORF">J41TS12_31220</name>
</gene>
<dbReference type="Proteomes" id="UP000681162">
    <property type="component" value="Unassembled WGS sequence"/>
</dbReference>
<dbReference type="PROSITE" id="PS50076">
    <property type="entry name" value="DNAJ_2"/>
    <property type="match status" value="1"/>
</dbReference>
<dbReference type="SUPFAM" id="SSF46565">
    <property type="entry name" value="Chaperone J-domain"/>
    <property type="match status" value="1"/>
</dbReference>
<dbReference type="InterPro" id="IPR001623">
    <property type="entry name" value="DnaJ_domain"/>
</dbReference>
<evidence type="ECO:0000256" key="3">
    <source>
        <dbReference type="SAM" id="MobiDB-lite"/>
    </source>
</evidence>
<comment type="caution">
    <text evidence="5">The sequence shown here is derived from an EMBL/GenBank/DDBJ whole genome shotgun (WGS) entry which is preliminary data.</text>
</comment>
<dbReference type="RefSeq" id="WP_212940392.1">
    <property type="nucleotide sequence ID" value="NZ_BORR01000011.1"/>
</dbReference>
<keyword evidence="1" id="KW-0235">DNA replication</keyword>
<dbReference type="CDD" id="cd06257">
    <property type="entry name" value="DnaJ"/>
    <property type="match status" value="1"/>
</dbReference>
<dbReference type="Pfam" id="PF00226">
    <property type="entry name" value="DnaJ"/>
    <property type="match status" value="1"/>
</dbReference>
<evidence type="ECO:0000256" key="1">
    <source>
        <dbReference type="ARBA" id="ARBA00022705"/>
    </source>
</evidence>
<reference evidence="5 6" key="1">
    <citation type="submission" date="2021-03" db="EMBL/GenBank/DDBJ databases">
        <title>Antimicrobial resistance genes in bacteria isolated from Japanese honey, and their potential for conferring macrolide and lincosamide resistance in the American foulbrood pathogen Paenibacillus larvae.</title>
        <authorList>
            <person name="Okamoto M."/>
            <person name="Kumagai M."/>
            <person name="Kanamori H."/>
            <person name="Takamatsu D."/>
        </authorList>
    </citation>
    <scope>NUCLEOTIDE SEQUENCE [LARGE SCALE GENOMIC DNA]</scope>
    <source>
        <strain evidence="5 6">J41TS12</strain>
    </source>
</reference>
<dbReference type="EMBL" id="BORR01000011">
    <property type="protein sequence ID" value="GIO38261.1"/>
    <property type="molecule type" value="Genomic_DNA"/>
</dbReference>
<feature type="domain" description="J" evidence="4">
    <location>
        <begin position="3"/>
        <end position="85"/>
    </location>
</feature>
<evidence type="ECO:0000313" key="6">
    <source>
        <dbReference type="Proteomes" id="UP000681162"/>
    </source>
</evidence>
<keyword evidence="2" id="KW-0346">Stress response</keyword>
<feature type="compositionally biased region" description="Polar residues" evidence="3">
    <location>
        <begin position="65"/>
        <end position="76"/>
    </location>
</feature>
<proteinExistence type="predicted"/>
<evidence type="ECO:0000256" key="2">
    <source>
        <dbReference type="ARBA" id="ARBA00023016"/>
    </source>
</evidence>